<keyword evidence="9" id="KW-1133">Transmembrane helix</keyword>
<evidence type="ECO:0000256" key="7">
    <source>
        <dbReference type="ARBA" id="ARBA00022792"/>
    </source>
</evidence>
<keyword evidence="5" id="KW-0679">Respiratory chain</keyword>
<keyword evidence="13" id="KW-0830">Ubiquinone</keyword>
<dbReference type="GO" id="GO:0005743">
    <property type="term" value="C:mitochondrial inner membrane"/>
    <property type="evidence" value="ECO:0007669"/>
    <property type="project" value="UniProtKB-SubCell"/>
</dbReference>
<dbReference type="GO" id="GO:0022900">
    <property type="term" value="P:electron transport chain"/>
    <property type="evidence" value="ECO:0007669"/>
    <property type="project" value="InterPro"/>
</dbReference>
<dbReference type="AlphaFoldDB" id="A0A3L6EFE8"/>
<comment type="subcellular location">
    <subcellularLocation>
        <location evidence="2">Mitochondrion inner membrane</location>
        <topology evidence="2">Single-pass membrane protein</topology>
        <orientation evidence="2">Matrix side</orientation>
    </subcellularLocation>
</comment>
<keyword evidence="8" id="KW-0249">Electron transport</keyword>
<evidence type="ECO:0000256" key="6">
    <source>
        <dbReference type="ARBA" id="ARBA00022692"/>
    </source>
</evidence>
<dbReference type="PANTHER" id="PTHR15082">
    <property type="entry name" value="NADH-UBIQUINONE OXIDOREDUCTASE B12 SUBUNIT"/>
    <property type="match status" value="1"/>
</dbReference>
<evidence type="ECO:0000256" key="2">
    <source>
        <dbReference type="ARBA" id="ARBA00004298"/>
    </source>
</evidence>
<evidence type="ECO:0000256" key="11">
    <source>
        <dbReference type="ARBA" id="ARBA00023136"/>
    </source>
</evidence>
<evidence type="ECO:0000256" key="3">
    <source>
        <dbReference type="ARBA" id="ARBA00005667"/>
    </source>
</evidence>
<feature type="compositionally biased region" description="Basic residues" evidence="12">
    <location>
        <begin position="1"/>
        <end position="20"/>
    </location>
</feature>
<dbReference type="ExpressionAtlas" id="A0A3L6EFE8">
    <property type="expression patterns" value="baseline"/>
</dbReference>
<name>A0A3L6EFE8_MAIZE</name>
<organism evidence="13">
    <name type="scientific">Zea mays</name>
    <name type="common">Maize</name>
    <dbReference type="NCBI Taxonomy" id="4577"/>
    <lineage>
        <taxon>Eukaryota</taxon>
        <taxon>Viridiplantae</taxon>
        <taxon>Streptophyta</taxon>
        <taxon>Embryophyta</taxon>
        <taxon>Tracheophyta</taxon>
        <taxon>Spermatophyta</taxon>
        <taxon>Magnoliopsida</taxon>
        <taxon>Liliopsida</taxon>
        <taxon>Poales</taxon>
        <taxon>Poaceae</taxon>
        <taxon>PACMAD clade</taxon>
        <taxon>Panicoideae</taxon>
        <taxon>Andropogonodae</taxon>
        <taxon>Andropogoneae</taxon>
        <taxon>Tripsacinae</taxon>
        <taxon>Zea</taxon>
    </lineage>
</organism>
<comment type="function">
    <text evidence="1">Accessory subunit of the mitochondrial membrane respiratory chain NADH dehydrogenase (Complex I), that is believed not to be involved in catalysis. Complex I functions in the transfer of electrons from NADH to the respiratory chain. The immediate electron acceptor for the enzyme is believed to be ubiquinone.</text>
</comment>
<feature type="region of interest" description="Disordered" evidence="12">
    <location>
        <begin position="1"/>
        <end position="31"/>
    </location>
</feature>
<dbReference type="PANTHER" id="PTHR15082:SF2">
    <property type="entry name" value="NADH DEHYDROGENASE [UBIQUINONE] 1 BETA SUBCOMPLEX SUBUNIT 3"/>
    <property type="match status" value="1"/>
</dbReference>
<keyword evidence="4" id="KW-0813">Transport</keyword>
<gene>
    <name evidence="13" type="primary">At1g14450_1</name>
    <name evidence="13" type="ORF">Zm00014a_000133</name>
</gene>
<evidence type="ECO:0000256" key="1">
    <source>
        <dbReference type="ARBA" id="ARBA00003195"/>
    </source>
</evidence>
<evidence type="ECO:0000256" key="4">
    <source>
        <dbReference type="ARBA" id="ARBA00022448"/>
    </source>
</evidence>
<keyword evidence="6" id="KW-0812">Transmembrane</keyword>
<evidence type="ECO:0000256" key="10">
    <source>
        <dbReference type="ARBA" id="ARBA00023128"/>
    </source>
</evidence>
<comment type="similarity">
    <text evidence="3">Belongs to the complex I NDUFB3 subunit family.</text>
</comment>
<evidence type="ECO:0000256" key="9">
    <source>
        <dbReference type="ARBA" id="ARBA00022989"/>
    </source>
</evidence>
<dbReference type="EMBL" id="NCVQ01000007">
    <property type="protein sequence ID" value="PWZ19545.1"/>
    <property type="molecule type" value="Genomic_DNA"/>
</dbReference>
<evidence type="ECO:0000256" key="5">
    <source>
        <dbReference type="ARBA" id="ARBA00022660"/>
    </source>
</evidence>
<accession>A0A3L6EFE8</accession>
<evidence type="ECO:0000256" key="12">
    <source>
        <dbReference type="SAM" id="MobiDB-lite"/>
    </source>
</evidence>
<protein>
    <submittedName>
        <fullName evidence="13">NADH dehydrogenase [ubiquinone] 1 beta subcomplex subunit 3-B</fullName>
    </submittedName>
</protein>
<evidence type="ECO:0000313" key="13">
    <source>
        <dbReference type="EMBL" id="PWZ19545.1"/>
    </source>
</evidence>
<keyword evidence="7" id="KW-0999">Mitochondrion inner membrane</keyword>
<keyword evidence="10" id="KW-0496">Mitochondrion</keyword>
<sequence>MPALHHSRPRVHSWPLRHSRPASTLSPWKAHPRDPLAPASLTFDGRRIPGILHDRALPSSPPRFLPTRWHPPFRCSCHLSVVRPSASSATVAQPPLCIHPPPRRDKWRRHPMVGNPLHHTTPRLGIAIVGFGIYLIGEAAYNRLNRPSGDHHH</sequence>
<proteinExistence type="inferred from homology"/>
<comment type="caution">
    <text evidence="13">The sequence shown here is derived from an EMBL/GenBank/DDBJ whole genome shotgun (WGS) entry which is preliminary data.</text>
</comment>
<keyword evidence="11" id="KW-0472">Membrane</keyword>
<reference evidence="13" key="1">
    <citation type="journal article" date="2018" name="Nat. Genet.">
        <title>Extensive intraspecific gene order and gene structural variations between Mo17 and other maize genomes.</title>
        <authorList>
            <person name="Sun S."/>
            <person name="Zhou Y."/>
            <person name="Chen J."/>
            <person name="Shi J."/>
            <person name="Zhao H."/>
            <person name="Zhao H."/>
            <person name="Song W."/>
            <person name="Zhang M."/>
            <person name="Cui Y."/>
            <person name="Dong X."/>
            <person name="Liu H."/>
            <person name="Ma X."/>
            <person name="Jiao Y."/>
            <person name="Wang B."/>
            <person name="Wei X."/>
            <person name="Stein J.C."/>
            <person name="Glaubitz J.C."/>
            <person name="Lu F."/>
            <person name="Yu G."/>
            <person name="Liang C."/>
            <person name="Fengler K."/>
            <person name="Li B."/>
            <person name="Rafalski A."/>
            <person name="Schnable P.S."/>
            <person name="Ware D.H."/>
            <person name="Buckler E.S."/>
            <person name="Lai J."/>
        </authorList>
    </citation>
    <scope>NUCLEOTIDE SEQUENCE [LARGE SCALE GENOMIC DNA]</scope>
    <source>
        <tissue evidence="13">Seedling</tissue>
    </source>
</reference>
<dbReference type="InterPro" id="IPR012576">
    <property type="entry name" value="NDUFB3"/>
</dbReference>
<dbReference type="Proteomes" id="UP000251960">
    <property type="component" value="Chromosome 6"/>
</dbReference>
<evidence type="ECO:0000256" key="8">
    <source>
        <dbReference type="ARBA" id="ARBA00022982"/>
    </source>
</evidence>